<keyword evidence="3" id="KW-1185">Reference proteome</keyword>
<protein>
    <submittedName>
        <fullName evidence="1">Uncharacterized protein</fullName>
    </submittedName>
</protein>
<organism evidence="1 4">
    <name type="scientific">Peronospora belbahrii</name>
    <dbReference type="NCBI Taxonomy" id="622444"/>
    <lineage>
        <taxon>Eukaryota</taxon>
        <taxon>Sar</taxon>
        <taxon>Stramenopiles</taxon>
        <taxon>Oomycota</taxon>
        <taxon>Peronosporomycetes</taxon>
        <taxon>Peronosporales</taxon>
        <taxon>Peronosporaceae</taxon>
        <taxon>Peronospora</taxon>
    </lineage>
</organism>
<dbReference type="EMBL" id="CAKLCB010000384">
    <property type="protein sequence ID" value="CAH0521798.1"/>
    <property type="molecule type" value="Genomic_DNA"/>
</dbReference>
<proteinExistence type="predicted"/>
<evidence type="ECO:0000313" key="2">
    <source>
        <dbReference type="EMBL" id="CAH0521798.1"/>
    </source>
</evidence>
<evidence type="ECO:0000313" key="1">
    <source>
        <dbReference type="EMBL" id="CAH0482740.1"/>
    </source>
</evidence>
<dbReference type="Proteomes" id="UP001158986">
    <property type="component" value="Unassembled WGS sequence"/>
</dbReference>
<gene>
    <name evidence="2" type="ORF">PBS001_LOCUS8239</name>
    <name evidence="1" type="ORF">PBS003_LOCUS9320</name>
</gene>
<evidence type="ECO:0000313" key="3">
    <source>
        <dbReference type="Proteomes" id="UP001158986"/>
    </source>
</evidence>
<dbReference type="EMBL" id="CAKKTJ010000336">
    <property type="protein sequence ID" value="CAH0482740.1"/>
    <property type="molecule type" value="Genomic_DNA"/>
</dbReference>
<accession>A0AAU9LBB7</accession>
<reference evidence="1 3" key="1">
    <citation type="submission" date="2021-11" db="EMBL/GenBank/DDBJ databases">
        <authorList>
            <person name="Islam A."/>
            <person name="Islam S."/>
            <person name="Flora M.S."/>
            <person name="Rahman M."/>
            <person name="Ziaur R.M."/>
            <person name="Epstein J.H."/>
            <person name="Hassan M."/>
            <person name="Klassen M."/>
            <person name="Woodard K."/>
            <person name="Webb A."/>
            <person name="Webby R.J."/>
            <person name="El Zowalaty M.E."/>
        </authorList>
    </citation>
    <scope>NUCLEOTIDE SEQUENCE</scope>
    <source>
        <strain evidence="2">Pbs1</strain>
        <strain evidence="1">Pbs3</strain>
    </source>
</reference>
<dbReference type="Proteomes" id="UP001160483">
    <property type="component" value="Unassembled WGS sequence"/>
</dbReference>
<name>A0AAU9LBB7_9STRA</name>
<evidence type="ECO:0000313" key="4">
    <source>
        <dbReference type="Proteomes" id="UP001160483"/>
    </source>
</evidence>
<sequence>MDCLLTSETSLLRLSCFHSYQHFRSSVAAMLIHDSAMSVLDVVNLDPTSLPRKSHLRYGLALTLALDSQQIFWRWQQHRWHRCCRFNIPWRQPQRRQQRRNARPKLGMSDHRCKDFLFSANVGPYGDIARFRSAVFPAACELWRFVAASTLNAIWVERLRRMEDSTLPNEAHSSQAQSYH</sequence>
<dbReference type="AlphaFoldDB" id="A0AAU9LBB7"/>
<comment type="caution">
    <text evidence="1">The sequence shown here is derived from an EMBL/GenBank/DDBJ whole genome shotgun (WGS) entry which is preliminary data.</text>
</comment>